<dbReference type="EMBL" id="MTHB01000095">
    <property type="protein sequence ID" value="OXC77729.1"/>
    <property type="molecule type" value="Genomic_DNA"/>
</dbReference>
<comment type="caution">
    <text evidence="1">The sequence shown here is derived from an EMBL/GenBank/DDBJ whole genome shotgun (WGS) entry which is preliminary data.</text>
</comment>
<sequence length="39" mass="4426">MKLPRRKRKKLAIQALVESEPICEVSAQLGVSRKSIYAQ</sequence>
<dbReference type="Proteomes" id="UP000214720">
    <property type="component" value="Unassembled WGS sequence"/>
</dbReference>
<evidence type="ECO:0000313" key="1">
    <source>
        <dbReference type="EMBL" id="OXC77729.1"/>
    </source>
</evidence>
<organism evidence="1 2">
    <name type="scientific">Caballeronia sordidicola</name>
    <name type="common">Burkholderia sordidicola</name>
    <dbReference type="NCBI Taxonomy" id="196367"/>
    <lineage>
        <taxon>Bacteria</taxon>
        <taxon>Pseudomonadati</taxon>
        <taxon>Pseudomonadota</taxon>
        <taxon>Betaproteobacteria</taxon>
        <taxon>Burkholderiales</taxon>
        <taxon>Burkholderiaceae</taxon>
        <taxon>Caballeronia</taxon>
    </lineage>
</organism>
<reference evidence="2" key="1">
    <citation type="submission" date="2017-01" db="EMBL/GenBank/DDBJ databases">
        <title>Genome Analysis of Deinococcus marmoris KOPRI26562.</title>
        <authorList>
            <person name="Kim J.H."/>
            <person name="Oh H.-M."/>
        </authorList>
    </citation>
    <scope>NUCLEOTIDE SEQUENCE [LARGE SCALE GENOMIC DNA]</scope>
    <source>
        <strain evidence="2">PAMC 26633</strain>
    </source>
</reference>
<name>A0A226X3L3_CABSO</name>
<evidence type="ECO:0008006" key="3">
    <source>
        <dbReference type="Google" id="ProtNLM"/>
    </source>
</evidence>
<evidence type="ECO:0000313" key="2">
    <source>
        <dbReference type="Proteomes" id="UP000214720"/>
    </source>
</evidence>
<gene>
    <name evidence="1" type="ORF">BSU04_15355</name>
</gene>
<accession>A0A226X3L3</accession>
<protein>
    <recommendedName>
        <fullName evidence="3">Mobile element protein</fullName>
    </recommendedName>
</protein>
<dbReference type="AlphaFoldDB" id="A0A226X3L3"/>
<proteinExistence type="predicted"/>